<sequence length="72" mass="7978">TSESEAVHFCGCHVLYASSPRGTQLAVLAGCLDSMSAKQQLLLLACHHMRITTTEAPQCRRAPQRLRIMLRL</sequence>
<dbReference type="Proteomes" id="UP000479710">
    <property type="component" value="Unassembled WGS sequence"/>
</dbReference>
<name>A0A6G1EJ87_9ORYZ</name>
<evidence type="ECO:0000313" key="1">
    <source>
        <dbReference type="EMBL" id="KAF0924472.1"/>
    </source>
</evidence>
<reference evidence="1 2" key="1">
    <citation type="submission" date="2019-11" db="EMBL/GenBank/DDBJ databases">
        <title>Whole genome sequence of Oryza granulata.</title>
        <authorList>
            <person name="Li W."/>
        </authorList>
    </citation>
    <scope>NUCLEOTIDE SEQUENCE [LARGE SCALE GENOMIC DNA]</scope>
    <source>
        <strain evidence="2">cv. Menghai</strain>
        <tissue evidence="1">Leaf</tissue>
    </source>
</reference>
<dbReference type="EMBL" id="SPHZ02000003">
    <property type="protein sequence ID" value="KAF0924472.1"/>
    <property type="molecule type" value="Genomic_DNA"/>
</dbReference>
<keyword evidence="2" id="KW-1185">Reference proteome</keyword>
<proteinExistence type="predicted"/>
<gene>
    <name evidence="1" type="ORF">E2562_010121</name>
</gene>
<dbReference type="AlphaFoldDB" id="A0A6G1EJ87"/>
<feature type="non-terminal residue" evidence="1">
    <location>
        <position position="72"/>
    </location>
</feature>
<organism evidence="1 2">
    <name type="scientific">Oryza meyeriana var. granulata</name>
    <dbReference type="NCBI Taxonomy" id="110450"/>
    <lineage>
        <taxon>Eukaryota</taxon>
        <taxon>Viridiplantae</taxon>
        <taxon>Streptophyta</taxon>
        <taxon>Embryophyta</taxon>
        <taxon>Tracheophyta</taxon>
        <taxon>Spermatophyta</taxon>
        <taxon>Magnoliopsida</taxon>
        <taxon>Liliopsida</taxon>
        <taxon>Poales</taxon>
        <taxon>Poaceae</taxon>
        <taxon>BOP clade</taxon>
        <taxon>Oryzoideae</taxon>
        <taxon>Oryzeae</taxon>
        <taxon>Oryzinae</taxon>
        <taxon>Oryza</taxon>
        <taxon>Oryza meyeriana</taxon>
    </lineage>
</organism>
<accession>A0A6G1EJ87</accession>
<feature type="non-terminal residue" evidence="1">
    <location>
        <position position="1"/>
    </location>
</feature>
<protein>
    <submittedName>
        <fullName evidence="1">Uncharacterized protein</fullName>
    </submittedName>
</protein>
<evidence type="ECO:0000313" key="2">
    <source>
        <dbReference type="Proteomes" id="UP000479710"/>
    </source>
</evidence>
<comment type="caution">
    <text evidence="1">The sequence shown here is derived from an EMBL/GenBank/DDBJ whole genome shotgun (WGS) entry which is preliminary data.</text>
</comment>